<dbReference type="AlphaFoldDB" id="A0A699J041"/>
<name>A0A699J041_TANCI</name>
<sequence>MLFKTRSLDYLSSSKFNLIFDPEDQFEEEETEIMGEPTMEEYMTKTREGYGLGIARPEIDEKAYGADQEDGKLENNDYVCRGLILNDFNHTLKHKKEQLTLVDLGSHMHIKQSLTMQDNDKPKGNNVSGPSVVNMVEHNNSNRYNDNKSKRKHHDTNTDPHKKFKLTFWKCRKPRHLKKDCKGGKLATKPMI</sequence>
<feature type="compositionally biased region" description="Polar residues" evidence="1">
    <location>
        <begin position="125"/>
        <end position="144"/>
    </location>
</feature>
<evidence type="ECO:0000256" key="1">
    <source>
        <dbReference type="SAM" id="MobiDB-lite"/>
    </source>
</evidence>
<reference evidence="2" key="1">
    <citation type="journal article" date="2019" name="Sci. Rep.">
        <title>Draft genome of Tanacetum cinerariifolium, the natural source of mosquito coil.</title>
        <authorList>
            <person name="Yamashiro T."/>
            <person name="Shiraishi A."/>
            <person name="Satake H."/>
            <person name="Nakayama K."/>
        </authorList>
    </citation>
    <scope>NUCLEOTIDE SEQUENCE</scope>
</reference>
<accession>A0A699J041</accession>
<proteinExistence type="predicted"/>
<gene>
    <name evidence="2" type="ORF">Tci_572784</name>
</gene>
<feature type="region of interest" description="Disordered" evidence="1">
    <location>
        <begin position="114"/>
        <end position="160"/>
    </location>
</feature>
<comment type="caution">
    <text evidence="2">The sequence shown here is derived from an EMBL/GenBank/DDBJ whole genome shotgun (WGS) entry which is preliminary data.</text>
</comment>
<evidence type="ECO:0000313" key="2">
    <source>
        <dbReference type="EMBL" id="GFA00812.1"/>
    </source>
</evidence>
<dbReference type="EMBL" id="BKCJ010354938">
    <property type="protein sequence ID" value="GFA00812.1"/>
    <property type="molecule type" value="Genomic_DNA"/>
</dbReference>
<organism evidence="2">
    <name type="scientific">Tanacetum cinerariifolium</name>
    <name type="common">Dalmatian daisy</name>
    <name type="synonym">Chrysanthemum cinerariifolium</name>
    <dbReference type="NCBI Taxonomy" id="118510"/>
    <lineage>
        <taxon>Eukaryota</taxon>
        <taxon>Viridiplantae</taxon>
        <taxon>Streptophyta</taxon>
        <taxon>Embryophyta</taxon>
        <taxon>Tracheophyta</taxon>
        <taxon>Spermatophyta</taxon>
        <taxon>Magnoliopsida</taxon>
        <taxon>eudicotyledons</taxon>
        <taxon>Gunneridae</taxon>
        <taxon>Pentapetalae</taxon>
        <taxon>asterids</taxon>
        <taxon>campanulids</taxon>
        <taxon>Asterales</taxon>
        <taxon>Asteraceae</taxon>
        <taxon>Asteroideae</taxon>
        <taxon>Anthemideae</taxon>
        <taxon>Anthemidinae</taxon>
        <taxon>Tanacetum</taxon>
    </lineage>
</organism>
<protein>
    <submittedName>
        <fullName evidence="2">Zinc finger, CCHC-type</fullName>
    </submittedName>
</protein>